<accession>A0A1H8M1U7</accession>
<protein>
    <submittedName>
        <fullName evidence="6">Amino acid/amide ABC transporter substrate-binding protein, HAAT family</fullName>
    </submittedName>
</protein>
<evidence type="ECO:0000313" key="7">
    <source>
        <dbReference type="Proteomes" id="UP000198761"/>
    </source>
</evidence>
<proteinExistence type="inferred from homology"/>
<evidence type="ECO:0000256" key="3">
    <source>
        <dbReference type="ARBA" id="ARBA00022970"/>
    </source>
</evidence>
<dbReference type="GO" id="GO:0006865">
    <property type="term" value="P:amino acid transport"/>
    <property type="evidence" value="ECO:0007669"/>
    <property type="project" value="UniProtKB-KW"/>
</dbReference>
<dbReference type="InterPro" id="IPR051010">
    <property type="entry name" value="BCAA_transport"/>
</dbReference>
<dbReference type="InterPro" id="IPR028082">
    <property type="entry name" value="Peripla_BP_I"/>
</dbReference>
<sequence>MLSVFDLARKSLARTAARAAAIVTTVALAACVPAGGPGGSGPKIDTNAAVPVALLVPSGSGQASDELLARSLQNAARLAISDLGNVKIDLRVYSTAGQPAQAQAMAIKAVDEGAKIILGPVYAQEANAAGVAVAGRGVNLLSFSNNTDIAGGNVFVLGPTFQNTADRLGRYAVRAGKSRVMVVSDQNLAGSAGNTAIQRGVSAAGGQVVASRSYEFSQNGILGAGPGIAAEAKATGAQAIFLTADTAGALPLISQVLRDNGVAPPTTAFLGLTRWDIPSATLALPGVQGGWFALPDPNLYGQFQTRYQTAFSEQPHPIAGLAYDGIAAIGALVKRGNTHALGASALTQGSGFVGVSGIFRLKSDGTNERGLAIASIQNSQLVVLDPAPRSFGGAGF</sequence>
<dbReference type="InterPro" id="IPR028081">
    <property type="entry name" value="Leu-bd"/>
</dbReference>
<dbReference type="Proteomes" id="UP000198761">
    <property type="component" value="Unassembled WGS sequence"/>
</dbReference>
<dbReference type="Pfam" id="PF13458">
    <property type="entry name" value="Peripla_BP_6"/>
    <property type="match status" value="1"/>
</dbReference>
<evidence type="ECO:0000256" key="2">
    <source>
        <dbReference type="ARBA" id="ARBA00022729"/>
    </source>
</evidence>
<evidence type="ECO:0000259" key="5">
    <source>
        <dbReference type="Pfam" id="PF13458"/>
    </source>
</evidence>
<keyword evidence="2 4" id="KW-0732">Signal</keyword>
<dbReference type="RefSeq" id="WP_091303311.1">
    <property type="nucleotide sequence ID" value="NZ_FOCE01000012.1"/>
</dbReference>
<dbReference type="OrthoDB" id="7210494at2"/>
<dbReference type="PANTHER" id="PTHR30483:SF6">
    <property type="entry name" value="PERIPLASMIC BINDING PROTEIN OF ABC TRANSPORTER FOR NATURAL AMINO ACIDS"/>
    <property type="match status" value="1"/>
</dbReference>
<gene>
    <name evidence="6" type="ORF">SAMN04488103_11244</name>
</gene>
<feature type="domain" description="Leucine-binding protein" evidence="5">
    <location>
        <begin position="50"/>
        <end position="377"/>
    </location>
</feature>
<keyword evidence="3" id="KW-0029">Amino-acid transport</keyword>
<evidence type="ECO:0000256" key="1">
    <source>
        <dbReference type="ARBA" id="ARBA00010062"/>
    </source>
</evidence>
<feature type="chain" id="PRO_5011754981" evidence="4">
    <location>
        <begin position="30"/>
        <end position="396"/>
    </location>
</feature>
<name>A0A1H8M1U7_9RHOB</name>
<dbReference type="AlphaFoldDB" id="A0A1H8M1U7"/>
<evidence type="ECO:0000256" key="4">
    <source>
        <dbReference type="SAM" id="SignalP"/>
    </source>
</evidence>
<keyword evidence="7" id="KW-1185">Reference proteome</keyword>
<keyword evidence="3" id="KW-0813">Transport</keyword>
<dbReference type="Gene3D" id="3.40.50.2300">
    <property type="match status" value="2"/>
</dbReference>
<dbReference type="EMBL" id="FOCE01000012">
    <property type="protein sequence ID" value="SEO11289.1"/>
    <property type="molecule type" value="Genomic_DNA"/>
</dbReference>
<feature type="signal peptide" evidence="4">
    <location>
        <begin position="1"/>
        <end position="29"/>
    </location>
</feature>
<reference evidence="6 7" key="1">
    <citation type="submission" date="2016-10" db="EMBL/GenBank/DDBJ databases">
        <authorList>
            <person name="de Groot N.N."/>
        </authorList>
    </citation>
    <scope>NUCLEOTIDE SEQUENCE [LARGE SCALE GENOMIC DNA]</scope>
    <source>
        <strain evidence="6 7">DSM 3857</strain>
    </source>
</reference>
<dbReference type="SUPFAM" id="SSF53822">
    <property type="entry name" value="Periplasmic binding protein-like I"/>
    <property type="match status" value="1"/>
</dbReference>
<dbReference type="CDD" id="cd06339">
    <property type="entry name" value="PBP1_YraM_LppC_lipoprotein-like"/>
    <property type="match status" value="1"/>
</dbReference>
<comment type="similarity">
    <text evidence="1">Belongs to the leucine-binding protein family.</text>
</comment>
<dbReference type="STRING" id="933059.SAMN04488103_11244"/>
<organism evidence="6 7">
    <name type="scientific">Gemmobacter aquatilis</name>
    <dbReference type="NCBI Taxonomy" id="933059"/>
    <lineage>
        <taxon>Bacteria</taxon>
        <taxon>Pseudomonadati</taxon>
        <taxon>Pseudomonadota</taxon>
        <taxon>Alphaproteobacteria</taxon>
        <taxon>Rhodobacterales</taxon>
        <taxon>Paracoccaceae</taxon>
        <taxon>Gemmobacter</taxon>
    </lineage>
</organism>
<evidence type="ECO:0000313" key="6">
    <source>
        <dbReference type="EMBL" id="SEO11289.1"/>
    </source>
</evidence>
<dbReference type="PANTHER" id="PTHR30483">
    <property type="entry name" value="LEUCINE-SPECIFIC-BINDING PROTEIN"/>
    <property type="match status" value="1"/>
</dbReference>